<dbReference type="CDD" id="cd04186">
    <property type="entry name" value="GT_2_like_c"/>
    <property type="match status" value="1"/>
</dbReference>
<evidence type="ECO:0000259" key="1">
    <source>
        <dbReference type="Pfam" id="PF00535"/>
    </source>
</evidence>
<keyword evidence="3" id="KW-1185">Reference proteome</keyword>
<dbReference type="InterPro" id="IPR050834">
    <property type="entry name" value="Glycosyltransf_2"/>
</dbReference>
<comment type="caution">
    <text evidence="2">The sequence shown here is derived from an EMBL/GenBank/DDBJ whole genome shotgun (WGS) entry which is preliminary data.</text>
</comment>
<feature type="domain" description="Glycosyltransferase 2-like" evidence="1">
    <location>
        <begin position="969"/>
        <end position="1096"/>
    </location>
</feature>
<dbReference type="OrthoDB" id="9788101at2"/>
<protein>
    <submittedName>
        <fullName evidence="2">Glycosyl transferase</fullName>
    </submittedName>
</protein>
<dbReference type="InterPro" id="IPR001173">
    <property type="entry name" value="Glyco_trans_2-like"/>
</dbReference>
<evidence type="ECO:0000313" key="3">
    <source>
        <dbReference type="Proteomes" id="UP000252345"/>
    </source>
</evidence>
<dbReference type="GO" id="GO:0016740">
    <property type="term" value="F:transferase activity"/>
    <property type="evidence" value="ECO:0007669"/>
    <property type="project" value="UniProtKB-KW"/>
</dbReference>
<dbReference type="PANTHER" id="PTHR43685">
    <property type="entry name" value="GLYCOSYLTRANSFERASE"/>
    <property type="match status" value="1"/>
</dbReference>
<dbReference type="Gene3D" id="3.90.550.10">
    <property type="entry name" value="Spore Coat Polysaccharide Biosynthesis Protein SpsA, Chain A"/>
    <property type="match status" value="4"/>
</dbReference>
<dbReference type="SUPFAM" id="SSF53448">
    <property type="entry name" value="Nucleotide-diphospho-sugar transferases"/>
    <property type="match status" value="4"/>
</dbReference>
<keyword evidence="2" id="KW-0808">Transferase</keyword>
<dbReference type="CDD" id="cd04184">
    <property type="entry name" value="GT2_RfbC_Mx_like"/>
    <property type="match status" value="2"/>
</dbReference>
<gene>
    <name evidence="2" type="ORF">CRD59_05545</name>
</gene>
<feature type="domain" description="Glycosyltransferase 2-like" evidence="1">
    <location>
        <begin position="711"/>
        <end position="871"/>
    </location>
</feature>
<dbReference type="Proteomes" id="UP000252345">
    <property type="component" value="Unassembled WGS sequence"/>
</dbReference>
<name>A0A366KBS9_9BIFI</name>
<organism evidence="2 3">
    <name type="scientific">Bifidobacterium xylocopae</name>
    <dbReference type="NCBI Taxonomy" id="2493119"/>
    <lineage>
        <taxon>Bacteria</taxon>
        <taxon>Bacillati</taxon>
        <taxon>Actinomycetota</taxon>
        <taxon>Actinomycetes</taxon>
        <taxon>Bifidobacteriales</taxon>
        <taxon>Bifidobacteriaceae</taxon>
        <taxon>Bifidobacterium</taxon>
    </lineage>
</organism>
<accession>A0A366KBS9</accession>
<proteinExistence type="predicted"/>
<reference evidence="2 3" key="1">
    <citation type="submission" date="2017-10" db="EMBL/GenBank/DDBJ databases">
        <title>Bifidobacterium xylocopum sp. nov. and Bifidobacterium aemilianum sp. nov., from the carpenter bee (Xylocopa violacea) digestive tract.</title>
        <authorList>
            <person name="Alberoni D."/>
            <person name="Baffoni L."/>
            <person name="Di Gioia D."/>
            <person name="Gaggia F."/>
            <person name="Biavati B."/>
        </authorList>
    </citation>
    <scope>NUCLEOTIDE SEQUENCE [LARGE SCALE GENOMIC DNA]</scope>
    <source>
        <strain evidence="2 3">XV2</strain>
    </source>
</reference>
<dbReference type="InterPro" id="IPR029044">
    <property type="entry name" value="Nucleotide-diphossugar_trans"/>
</dbReference>
<feature type="domain" description="Glycosyltransferase 2-like" evidence="1">
    <location>
        <begin position="60"/>
        <end position="220"/>
    </location>
</feature>
<dbReference type="EMBL" id="PDCH01000010">
    <property type="protein sequence ID" value="RBP99134.1"/>
    <property type="molecule type" value="Genomic_DNA"/>
</dbReference>
<sequence>MRYLTHAGTPSGFRALKAAAKRRVSPEQDHYQEWIAQHEVLSEPAAVAQLGGFSKRPLISIVIPVYDVEEKWLRKCVASIQAQWYSKWQLCLADDHSHSEHVRPLLEELAASDERIKVVFREENGGISAATNSALTEASGDYIGFMDNDDELAPNALFHVVQVLNEDPTIDLIYTDEDKMSEDGVRFDPFFKPGFSPDLLLAHNYITHFVVVSKELLAKVGPLRPEFDGSQDYDFVLRATERAVRIHHIGRILYHWRTLASSVAGDPTSKMYAYEAGRKALEAALERRQLAGSVQMQDNLGTYKIEYEGKLPSIAVLASSYSAGRLRKLQESTQYPDVAFVPVTEETLNQVAQERGEDKLVFLDGLLPKDPSWLLEMVNASRGAGVGVVGGKIFDRHDRVVNVGITLRALRGHEPFEMRGQTDQGIGYYFRDILPRDMFAVTEDCMLVDRKVFVTLGGFNEQLAAGIRGVDFSQRVLRQVGGRPLWQPYSVFVDTKRHPLIMLRPMIFQYLRQHKDLSDPFASVCFPPNMDQEAYIEAAIDEVTGSSDGKNVVVSGWAVDMQADEEVNIGLADSSVATLDKVKRLSRPDVNRMFPVPADARLGFEASISLAVGEEGPSAQLPVLLVSTSQDREKLSYPRQQGKEYGKLKDILRKIALLRHPRSTLKRLIDKYISPRLQKHDYRKLIHRTERYQLSAVKADINSFAWQPLISLLVPVYNVDATWLKACVDSIKSQYYDNWQLCLADDHSSQPHVKPLLEELAASDERITVVFRQENGHISRATNSALEVAEGDFVGLLDNDDELAPQALYEMVKCLNEHPDTDLIYSDEDKIDERGCRTDPHFKPDYAPDLLLSTNYISHFGLYRTSIVREIGGFRVGYEGSQDYDLVLRFTECTDSRRIRHIAKVLYHWRTLPTSTASSGSAKDYASDAGLRALQAAMERRRIPAEVVSEGPAGIYDVHYQVNDPALVSVIIPTKNGYDNVKRCMDSLIERTDYPNYEVIIADNGSSNPHMWDLYREYEGKLGERFRAEKIDIPFNFSLINNIAAAKAKGKYLLFLNDDTEVISASWMTRMVSFAQLDRVGVVGAKLYYPDETIQHAGIVLGMGGPAGHIMIGSPRSYLGYFGRLVENVNYSAVTAACCMVKAEDFEAVGGFDADLAVAYNDVDLCLRVSQQLGRDNVWAHEAELYHYESVTRGYDTTSKEKKERLTREAEAFKSRYSALIEDDPYYNPNLSRTSGNFWVRKW</sequence>
<dbReference type="PANTHER" id="PTHR43685:SF2">
    <property type="entry name" value="GLYCOSYLTRANSFERASE 2-LIKE DOMAIN-CONTAINING PROTEIN"/>
    <property type="match status" value="1"/>
</dbReference>
<evidence type="ECO:0000313" key="2">
    <source>
        <dbReference type="EMBL" id="RBP99134.1"/>
    </source>
</evidence>
<dbReference type="AlphaFoldDB" id="A0A366KBS9"/>
<dbReference type="Pfam" id="PF00535">
    <property type="entry name" value="Glycos_transf_2"/>
    <property type="match status" value="3"/>
</dbReference>